<evidence type="ECO:0000313" key="3">
    <source>
        <dbReference type="Proteomes" id="UP000544090"/>
    </source>
</evidence>
<dbReference type="PANTHER" id="PTHR33055:SF16">
    <property type="entry name" value="TRANSPOSASE FOR INSERTION SEQUENCE ELEMENT IS1547"/>
    <property type="match status" value="1"/>
</dbReference>
<dbReference type="GO" id="GO:0004803">
    <property type="term" value="F:transposase activity"/>
    <property type="evidence" value="ECO:0007669"/>
    <property type="project" value="InterPro"/>
</dbReference>
<dbReference type="GO" id="GO:0006313">
    <property type="term" value="P:DNA transposition"/>
    <property type="evidence" value="ECO:0007669"/>
    <property type="project" value="InterPro"/>
</dbReference>
<protein>
    <submittedName>
        <fullName evidence="2">IS110 family transposase</fullName>
    </submittedName>
</protein>
<organism evidence="2 3">
    <name type="scientific">Arthrobacter mobilis</name>
    <dbReference type="NCBI Taxonomy" id="2724944"/>
    <lineage>
        <taxon>Bacteria</taxon>
        <taxon>Bacillati</taxon>
        <taxon>Actinomycetota</taxon>
        <taxon>Actinomycetes</taxon>
        <taxon>Micrococcales</taxon>
        <taxon>Micrococcaceae</taxon>
        <taxon>Arthrobacter</taxon>
    </lineage>
</organism>
<evidence type="ECO:0000313" key="2">
    <source>
        <dbReference type="EMBL" id="NKX56431.1"/>
    </source>
</evidence>
<dbReference type="Proteomes" id="UP000544090">
    <property type="component" value="Unassembled WGS sequence"/>
</dbReference>
<proteinExistence type="predicted"/>
<sequence>MVVFGTDVHKKTHTVVAVDAAGRELGQVTVPATAAGHGRALRWARNRFAEADRVWGIEDCRHLSARLEQDLLAAGETVVRVFARLMARSRASARTRGKSDPIDALAVARAVLREPDLPRACHDAASRELKLLVDRREDLVAERTRAVNRLRWHLHELDPGMDPAPLSLDRAAVRDRLKDWLAGRDGIVAELAAEILGDIDPLTGRVNDLERRISRLVADCEPRLLALPGCGPLTAAKLVGEIAGRVRLNRGGNRQVNCALHRIAVTQIRLPGPGRDYYRRKLAEGKSTTEALRCLKRQLAKTVHKTLTTTAPAAETACQPAAA</sequence>
<dbReference type="PANTHER" id="PTHR33055">
    <property type="entry name" value="TRANSPOSASE FOR INSERTION SEQUENCE ELEMENT IS1111A"/>
    <property type="match status" value="1"/>
</dbReference>
<dbReference type="EMBL" id="JAAZSQ010000024">
    <property type="protein sequence ID" value="NKX56431.1"/>
    <property type="molecule type" value="Genomic_DNA"/>
</dbReference>
<gene>
    <name evidence="2" type="ORF">HGG74_18255</name>
</gene>
<comment type="caution">
    <text evidence="2">The sequence shown here is derived from an EMBL/GenBank/DDBJ whole genome shotgun (WGS) entry which is preliminary data.</text>
</comment>
<dbReference type="Pfam" id="PF01548">
    <property type="entry name" value="DEDD_Tnp_IS110"/>
    <property type="match status" value="1"/>
</dbReference>
<accession>A0A7X6QM52</accession>
<dbReference type="GO" id="GO:0003677">
    <property type="term" value="F:DNA binding"/>
    <property type="evidence" value="ECO:0007669"/>
    <property type="project" value="InterPro"/>
</dbReference>
<feature type="domain" description="Transposase IS110-like N-terminal" evidence="1">
    <location>
        <begin position="5"/>
        <end position="157"/>
    </location>
</feature>
<keyword evidence="3" id="KW-1185">Reference proteome</keyword>
<reference evidence="2 3" key="1">
    <citation type="submission" date="2020-04" db="EMBL/GenBank/DDBJ databases">
        <title>Arthrobacter sp. nov.</title>
        <authorList>
            <person name="Liu S."/>
        </authorList>
    </citation>
    <scope>NUCLEOTIDE SEQUENCE [LARGE SCALE GENOMIC DNA]</scope>
    <source>
        <strain evidence="2 3">E918</strain>
    </source>
</reference>
<dbReference type="AlphaFoldDB" id="A0A7X6QM52"/>
<dbReference type="InterPro" id="IPR002525">
    <property type="entry name" value="Transp_IS110-like_N"/>
</dbReference>
<name>A0A7X6QM52_9MICC</name>
<evidence type="ECO:0000259" key="1">
    <source>
        <dbReference type="Pfam" id="PF01548"/>
    </source>
</evidence>
<dbReference type="InterPro" id="IPR047650">
    <property type="entry name" value="Transpos_IS110"/>
</dbReference>